<reference evidence="1 2" key="1">
    <citation type="submission" date="2019-08" db="EMBL/GenBank/DDBJ databases">
        <title>Complete genome sequence of Candidatus Uab amorphum.</title>
        <authorList>
            <person name="Shiratori T."/>
            <person name="Suzuki S."/>
            <person name="Kakizawa Y."/>
            <person name="Ishida K."/>
        </authorList>
    </citation>
    <scope>NUCLEOTIDE SEQUENCE [LARGE SCALE GENOMIC DNA]</scope>
    <source>
        <strain evidence="1 2">SRT547</strain>
    </source>
</reference>
<dbReference type="EMBL" id="AP019860">
    <property type="protein sequence ID" value="BBM88261.1"/>
    <property type="molecule type" value="Genomic_DNA"/>
</dbReference>
<evidence type="ECO:0000313" key="2">
    <source>
        <dbReference type="Proteomes" id="UP000326354"/>
    </source>
</evidence>
<dbReference type="Proteomes" id="UP000326354">
    <property type="component" value="Chromosome"/>
</dbReference>
<name>A0A5S9F7E1_UABAM</name>
<accession>A0A5S9F7E1</accession>
<dbReference type="AlphaFoldDB" id="A0A5S9F7E1"/>
<dbReference type="KEGG" id="uam:UABAM_06682"/>
<protein>
    <submittedName>
        <fullName evidence="1">Uncharacterized protein</fullName>
    </submittedName>
</protein>
<keyword evidence="2" id="KW-1185">Reference proteome</keyword>
<gene>
    <name evidence="1" type="ORF">UABAM_06682</name>
</gene>
<evidence type="ECO:0000313" key="1">
    <source>
        <dbReference type="EMBL" id="BBM88261.1"/>
    </source>
</evidence>
<organism evidence="1 2">
    <name type="scientific">Uabimicrobium amorphum</name>
    <dbReference type="NCBI Taxonomy" id="2596890"/>
    <lineage>
        <taxon>Bacteria</taxon>
        <taxon>Pseudomonadati</taxon>
        <taxon>Planctomycetota</taxon>
        <taxon>Candidatus Uabimicrobiia</taxon>
        <taxon>Candidatus Uabimicrobiales</taxon>
        <taxon>Candidatus Uabimicrobiaceae</taxon>
        <taxon>Candidatus Uabimicrobium</taxon>
    </lineage>
</organism>
<proteinExistence type="predicted"/>
<sequence length="84" mass="9915">MDRCALIIKKNNHFIMYFDNLDALKNNSDKGPQIYSKLNCASSFMNKDNTYIRLVCIIDFDRNSYLIYNTADFSKARDWKYLVA</sequence>